<dbReference type="EMBL" id="CP075865">
    <property type="protein sequence ID" value="QYS97296.1"/>
    <property type="molecule type" value="Genomic_DNA"/>
</dbReference>
<dbReference type="Proteomes" id="UP000826661">
    <property type="component" value="Chromosome II"/>
</dbReference>
<evidence type="ECO:0000256" key="1">
    <source>
        <dbReference type="SAM" id="MobiDB-lite"/>
    </source>
</evidence>
<keyword evidence="3" id="KW-1185">Reference proteome</keyword>
<accession>A0A8G0L7S5</accession>
<organism evidence="2 3">
    <name type="scientific">Trichoderma simmonsii</name>
    <dbReference type="NCBI Taxonomy" id="1491479"/>
    <lineage>
        <taxon>Eukaryota</taxon>
        <taxon>Fungi</taxon>
        <taxon>Dikarya</taxon>
        <taxon>Ascomycota</taxon>
        <taxon>Pezizomycotina</taxon>
        <taxon>Sordariomycetes</taxon>
        <taxon>Hypocreomycetidae</taxon>
        <taxon>Hypocreales</taxon>
        <taxon>Hypocreaceae</taxon>
        <taxon>Trichoderma</taxon>
    </lineage>
</organism>
<feature type="region of interest" description="Disordered" evidence="1">
    <location>
        <begin position="53"/>
        <end position="73"/>
    </location>
</feature>
<evidence type="ECO:0000313" key="3">
    <source>
        <dbReference type="Proteomes" id="UP000826661"/>
    </source>
</evidence>
<dbReference type="AlphaFoldDB" id="A0A8G0L7S5"/>
<gene>
    <name evidence="2" type="ORF">H0G86_004528</name>
</gene>
<sequence length="133" mass="14860">MMGLNTGVVSILRLPYLYYISYQTQHSTTHNNQPQIISLALFYIYQQPTSPSHLSTGKSIKPNARNKTSNMPVPHQRDVTRAAYHRGRTVLAVASGIERLHFHSFGIGNILEVLVEMPRLACAVMSLSHRGGM</sequence>
<proteinExistence type="predicted"/>
<protein>
    <submittedName>
        <fullName evidence="2">Uncharacterized protein</fullName>
    </submittedName>
</protein>
<name>A0A8G0L7S5_9HYPO</name>
<evidence type="ECO:0000313" key="2">
    <source>
        <dbReference type="EMBL" id="QYS97296.1"/>
    </source>
</evidence>
<reference evidence="2 3" key="1">
    <citation type="journal article" date="2021" name="BMC Genomics">
        <title>Telomere-to-telomere genome assembly of asparaginase-producing Trichoderma simmonsii.</title>
        <authorList>
            <person name="Chung D."/>
            <person name="Kwon Y.M."/>
            <person name="Yang Y."/>
        </authorList>
    </citation>
    <scope>NUCLEOTIDE SEQUENCE [LARGE SCALE GENOMIC DNA]</scope>
    <source>
        <strain evidence="2 3">GH-Sj1</strain>
    </source>
</reference>